<reference evidence="8 9" key="1">
    <citation type="submission" date="2022-03" db="EMBL/GenBank/DDBJ databases">
        <authorList>
            <person name="Macdonald S."/>
            <person name="Ahmed S."/>
            <person name="Newling K."/>
        </authorList>
    </citation>
    <scope>NUCLEOTIDE SEQUENCE [LARGE SCALE GENOMIC DNA]</scope>
</reference>
<keyword evidence="4" id="KW-1133">Transmembrane helix</keyword>
<protein>
    <recommendedName>
        <fullName evidence="7">Wall-associated receptor kinase galacturonan-binding domain-containing protein</fullName>
    </recommendedName>
</protein>
<comment type="caution">
    <text evidence="8">The sequence shown here is derived from an EMBL/GenBank/DDBJ whole genome shotgun (WGS) entry which is preliminary data.</text>
</comment>
<evidence type="ECO:0000256" key="6">
    <source>
        <dbReference type="SAM" id="SignalP"/>
    </source>
</evidence>
<comment type="subcellular location">
    <subcellularLocation>
        <location evidence="1">Membrane</location>
        <topology evidence="1">Single-pass membrane protein</topology>
    </subcellularLocation>
</comment>
<dbReference type="InterPro" id="IPR025287">
    <property type="entry name" value="WAK_GUB"/>
</dbReference>
<dbReference type="GO" id="GO:0016020">
    <property type="term" value="C:membrane"/>
    <property type="evidence" value="ECO:0007669"/>
    <property type="project" value="UniProtKB-SubCell"/>
</dbReference>
<keyword evidence="2" id="KW-0812">Transmembrane</keyword>
<evidence type="ECO:0000313" key="9">
    <source>
        <dbReference type="Proteomes" id="UP001642260"/>
    </source>
</evidence>
<evidence type="ECO:0000256" key="3">
    <source>
        <dbReference type="ARBA" id="ARBA00022729"/>
    </source>
</evidence>
<accession>A0ABC8K1I2</accession>
<feature type="chain" id="PRO_5044814141" description="Wall-associated receptor kinase galacturonan-binding domain-containing protein" evidence="6">
    <location>
        <begin position="24"/>
        <end position="136"/>
    </location>
</feature>
<keyword evidence="5" id="KW-0472">Membrane</keyword>
<feature type="signal peptide" evidence="6">
    <location>
        <begin position="1"/>
        <end position="23"/>
    </location>
</feature>
<evidence type="ECO:0000313" key="8">
    <source>
        <dbReference type="EMBL" id="CAH8351724.1"/>
    </source>
</evidence>
<feature type="non-terminal residue" evidence="8">
    <location>
        <position position="1"/>
    </location>
</feature>
<evidence type="ECO:0000256" key="2">
    <source>
        <dbReference type="ARBA" id="ARBA00022692"/>
    </source>
</evidence>
<organism evidence="8 9">
    <name type="scientific">Eruca vesicaria subsp. sativa</name>
    <name type="common">Garden rocket</name>
    <name type="synonym">Eruca sativa</name>
    <dbReference type="NCBI Taxonomy" id="29727"/>
    <lineage>
        <taxon>Eukaryota</taxon>
        <taxon>Viridiplantae</taxon>
        <taxon>Streptophyta</taxon>
        <taxon>Embryophyta</taxon>
        <taxon>Tracheophyta</taxon>
        <taxon>Spermatophyta</taxon>
        <taxon>Magnoliopsida</taxon>
        <taxon>eudicotyledons</taxon>
        <taxon>Gunneridae</taxon>
        <taxon>Pentapetalae</taxon>
        <taxon>rosids</taxon>
        <taxon>malvids</taxon>
        <taxon>Brassicales</taxon>
        <taxon>Brassicaceae</taxon>
        <taxon>Brassiceae</taxon>
        <taxon>Eruca</taxon>
    </lineage>
</organism>
<evidence type="ECO:0000256" key="1">
    <source>
        <dbReference type="ARBA" id="ARBA00004167"/>
    </source>
</evidence>
<evidence type="ECO:0000259" key="7">
    <source>
        <dbReference type="Pfam" id="PF13947"/>
    </source>
</evidence>
<dbReference type="EMBL" id="CAKOAT010171821">
    <property type="protein sequence ID" value="CAH8351724.1"/>
    <property type="molecule type" value="Genomic_DNA"/>
</dbReference>
<keyword evidence="9" id="KW-1185">Reference proteome</keyword>
<evidence type="ECO:0000256" key="4">
    <source>
        <dbReference type="ARBA" id="ARBA00022989"/>
    </source>
</evidence>
<dbReference type="PANTHER" id="PTHR33491">
    <property type="entry name" value="OSJNBA0016N04.9 PROTEIN"/>
    <property type="match status" value="1"/>
</dbReference>
<dbReference type="Pfam" id="PF13947">
    <property type="entry name" value="GUB_WAK_bind"/>
    <property type="match status" value="1"/>
</dbReference>
<name>A0ABC8K1I2_ERUVS</name>
<gene>
    <name evidence="8" type="ORF">ERUC_LOCUS18328</name>
</gene>
<feature type="non-terminal residue" evidence="8">
    <location>
        <position position="136"/>
    </location>
</feature>
<dbReference type="Proteomes" id="UP001642260">
    <property type="component" value="Unassembled WGS sequence"/>
</dbReference>
<dbReference type="AlphaFoldDB" id="A0ABC8K1I2"/>
<sequence>MMKVQVLFLVAILFPDLKQLVKGQLWPKCSPRCGNVNIEYPFGTSTNCYYPGDSSFNLNCKQDNRLFIGDLEVVSISHSGEIRVLVPISYTCYNDRGGITGSKYYKFKLSSFTLSDNNSFTGVGCDSSVVLTNLGD</sequence>
<evidence type="ECO:0000256" key="5">
    <source>
        <dbReference type="ARBA" id="ARBA00023136"/>
    </source>
</evidence>
<feature type="domain" description="Wall-associated receptor kinase galacturonan-binding" evidence="7">
    <location>
        <begin position="29"/>
        <end position="84"/>
    </location>
</feature>
<keyword evidence="3 6" id="KW-0732">Signal</keyword>
<proteinExistence type="predicted"/>